<dbReference type="PANTHER" id="PTHR10126">
    <property type="entry name" value="TATA-BOX BINDING PROTEIN"/>
    <property type="match status" value="1"/>
</dbReference>
<comment type="caution">
    <text evidence="4">The sequence shown here is derived from an EMBL/GenBank/DDBJ whole genome shotgun (WGS) entry which is preliminary data.</text>
</comment>
<accession>A0A812RJW3</accession>
<comment type="similarity">
    <text evidence="1">Belongs to the TBP family.</text>
</comment>
<evidence type="ECO:0000256" key="3">
    <source>
        <dbReference type="ARBA" id="ARBA00023163"/>
    </source>
</evidence>
<proteinExistence type="inferred from homology"/>
<reference evidence="4" key="1">
    <citation type="submission" date="2021-02" db="EMBL/GenBank/DDBJ databases">
        <authorList>
            <person name="Dougan E. K."/>
            <person name="Rhodes N."/>
            <person name="Thang M."/>
            <person name="Chan C."/>
        </authorList>
    </citation>
    <scope>NUCLEOTIDE SEQUENCE</scope>
</reference>
<keyword evidence="5" id="KW-1185">Reference proteome</keyword>
<protein>
    <submittedName>
        <fullName evidence="4">TbpA protein</fullName>
    </submittedName>
</protein>
<dbReference type="Pfam" id="PF00352">
    <property type="entry name" value="TBP"/>
    <property type="match status" value="2"/>
</dbReference>
<dbReference type="SUPFAM" id="SSF55945">
    <property type="entry name" value="TATA-box binding protein-like"/>
    <property type="match status" value="2"/>
</dbReference>
<keyword evidence="2" id="KW-0238">DNA-binding</keyword>
<dbReference type="Proteomes" id="UP000604046">
    <property type="component" value="Unassembled WGS sequence"/>
</dbReference>
<evidence type="ECO:0000313" key="4">
    <source>
        <dbReference type="EMBL" id="CAE7445513.1"/>
    </source>
</evidence>
<gene>
    <name evidence="4" type="primary">tbpA</name>
    <name evidence="4" type="ORF">SNAT2548_LOCUS24259</name>
</gene>
<keyword evidence="3" id="KW-0804">Transcription</keyword>
<dbReference type="EMBL" id="CAJNDS010002352">
    <property type="protein sequence ID" value="CAE7445513.1"/>
    <property type="molecule type" value="Genomic_DNA"/>
</dbReference>
<dbReference type="GO" id="GO:0006352">
    <property type="term" value="P:DNA-templated transcription initiation"/>
    <property type="evidence" value="ECO:0007669"/>
    <property type="project" value="InterPro"/>
</dbReference>
<dbReference type="InterPro" id="IPR012295">
    <property type="entry name" value="TBP_dom_sf"/>
</dbReference>
<dbReference type="Gene3D" id="3.30.310.10">
    <property type="entry name" value="TATA-Binding Protein"/>
    <property type="match status" value="2"/>
</dbReference>
<dbReference type="AlphaFoldDB" id="A0A812RJW3"/>
<evidence type="ECO:0000256" key="1">
    <source>
        <dbReference type="ARBA" id="ARBA00005560"/>
    </source>
</evidence>
<dbReference type="PRINTS" id="PR00686">
    <property type="entry name" value="TIFACTORIID"/>
</dbReference>
<name>A0A812RJW3_9DINO</name>
<dbReference type="CDD" id="cd00652">
    <property type="entry name" value="TBP_TLF"/>
    <property type="match status" value="1"/>
</dbReference>
<organism evidence="4 5">
    <name type="scientific">Symbiodinium natans</name>
    <dbReference type="NCBI Taxonomy" id="878477"/>
    <lineage>
        <taxon>Eukaryota</taxon>
        <taxon>Sar</taxon>
        <taxon>Alveolata</taxon>
        <taxon>Dinophyceae</taxon>
        <taxon>Suessiales</taxon>
        <taxon>Symbiodiniaceae</taxon>
        <taxon>Symbiodinium</taxon>
    </lineage>
</organism>
<dbReference type="OrthoDB" id="2127950at2759"/>
<evidence type="ECO:0000256" key="2">
    <source>
        <dbReference type="ARBA" id="ARBA00023125"/>
    </source>
</evidence>
<dbReference type="GO" id="GO:0003677">
    <property type="term" value="F:DNA binding"/>
    <property type="evidence" value="ECO:0007669"/>
    <property type="project" value="UniProtKB-KW"/>
</dbReference>
<sequence>MARFNARCDLDLKQIAFGIRHAEYNPRKHSSITVRLFNPRVTALIRASGAITLSTNAGCSSEDDLKRSAKKLARLIQRCGHDAAKFADFAVTSILCKATLGFPVRLDVLASRFRKNALYEPEFFNSCVFRTRKPRCTFLVTAGGKATFCTRSCHQCGTCKVATLVVCSIAPWSHSQLIRASQAKSV</sequence>
<evidence type="ECO:0000313" key="5">
    <source>
        <dbReference type="Proteomes" id="UP000604046"/>
    </source>
</evidence>
<dbReference type="InterPro" id="IPR000814">
    <property type="entry name" value="TBP"/>
</dbReference>